<comment type="caution">
    <text evidence="2">The sequence shown here is derived from an EMBL/GenBank/DDBJ whole genome shotgun (WGS) entry which is preliminary data.</text>
</comment>
<proteinExistence type="predicted"/>
<feature type="domain" description="Xylose isomerase-like TIM barrel" evidence="1">
    <location>
        <begin position="21"/>
        <end position="275"/>
    </location>
</feature>
<evidence type="ECO:0000259" key="1">
    <source>
        <dbReference type="Pfam" id="PF01261"/>
    </source>
</evidence>
<evidence type="ECO:0000313" key="3">
    <source>
        <dbReference type="Proteomes" id="UP000807825"/>
    </source>
</evidence>
<dbReference type="InterPro" id="IPR050312">
    <property type="entry name" value="IolE/XylAMocC-like"/>
</dbReference>
<dbReference type="PANTHER" id="PTHR12110">
    <property type="entry name" value="HYDROXYPYRUVATE ISOMERASE"/>
    <property type="match status" value="1"/>
</dbReference>
<dbReference type="SUPFAM" id="SSF51658">
    <property type="entry name" value="Xylose isomerase-like"/>
    <property type="match status" value="1"/>
</dbReference>
<dbReference type="EMBL" id="JACRDE010000061">
    <property type="protein sequence ID" value="MBI5248296.1"/>
    <property type="molecule type" value="Genomic_DNA"/>
</dbReference>
<name>A0A9D6Z4K5_9BACT</name>
<reference evidence="2" key="1">
    <citation type="submission" date="2020-07" db="EMBL/GenBank/DDBJ databases">
        <title>Huge and variable diversity of episymbiotic CPR bacteria and DPANN archaea in groundwater ecosystems.</title>
        <authorList>
            <person name="He C.Y."/>
            <person name="Keren R."/>
            <person name="Whittaker M."/>
            <person name="Farag I.F."/>
            <person name="Doudna J."/>
            <person name="Cate J.H.D."/>
            <person name="Banfield J.F."/>
        </authorList>
    </citation>
    <scope>NUCLEOTIDE SEQUENCE</scope>
    <source>
        <strain evidence="2">NC_groundwater_1664_Pr3_B-0.1um_52_9</strain>
    </source>
</reference>
<sequence length="282" mass="31902">MRLSFSTNAFVRFEIFEAVERIGQIGYQGVELLADAPHLYADSVTDHHLEKLLQILDKTGLKVANVNANTAMGFYGREFWEPLFEPSLANPDRELRRWRIAYSKKCIDMARVLGSPCISVTSGRPVPGVDPCKSMELLIESMAELLNYAENKSVRIGIEYEPGILIERYEELAAFMEKMGSSYLGANLDLGHSHVLGEDPETVISELSSRIFHVHLEDIRGGKHYHLIPGTGDMDFHKLFRSLTQNGYEGFATVELYTYPHEPDSAARQALSYLQHVWPTHE</sequence>
<gene>
    <name evidence="2" type="ORF">HY912_02275</name>
</gene>
<dbReference type="GO" id="GO:0016853">
    <property type="term" value="F:isomerase activity"/>
    <property type="evidence" value="ECO:0007669"/>
    <property type="project" value="UniProtKB-KW"/>
</dbReference>
<dbReference type="InterPro" id="IPR013022">
    <property type="entry name" value="Xyl_isomerase-like_TIM-brl"/>
</dbReference>
<accession>A0A9D6Z4K5</accession>
<dbReference type="Pfam" id="PF01261">
    <property type="entry name" value="AP_endonuc_2"/>
    <property type="match status" value="1"/>
</dbReference>
<keyword evidence="2" id="KW-0413">Isomerase</keyword>
<dbReference type="AlphaFoldDB" id="A0A9D6Z4K5"/>
<dbReference type="InterPro" id="IPR036237">
    <property type="entry name" value="Xyl_isomerase-like_sf"/>
</dbReference>
<dbReference type="Proteomes" id="UP000807825">
    <property type="component" value="Unassembled WGS sequence"/>
</dbReference>
<protein>
    <submittedName>
        <fullName evidence="2">Sugar phosphate isomerase/epimerase</fullName>
    </submittedName>
</protein>
<organism evidence="2 3">
    <name type="scientific">Desulfomonile tiedjei</name>
    <dbReference type="NCBI Taxonomy" id="2358"/>
    <lineage>
        <taxon>Bacteria</taxon>
        <taxon>Pseudomonadati</taxon>
        <taxon>Thermodesulfobacteriota</taxon>
        <taxon>Desulfomonilia</taxon>
        <taxon>Desulfomonilales</taxon>
        <taxon>Desulfomonilaceae</taxon>
        <taxon>Desulfomonile</taxon>
    </lineage>
</organism>
<dbReference type="Gene3D" id="3.20.20.150">
    <property type="entry name" value="Divalent-metal-dependent TIM barrel enzymes"/>
    <property type="match status" value="1"/>
</dbReference>
<evidence type="ECO:0000313" key="2">
    <source>
        <dbReference type="EMBL" id="MBI5248296.1"/>
    </source>
</evidence>